<feature type="region of interest" description="Disordered" evidence="1">
    <location>
        <begin position="655"/>
        <end position="678"/>
    </location>
</feature>
<organism evidence="2">
    <name type="scientific">Corethron hystrix</name>
    <dbReference type="NCBI Taxonomy" id="216773"/>
    <lineage>
        <taxon>Eukaryota</taxon>
        <taxon>Sar</taxon>
        <taxon>Stramenopiles</taxon>
        <taxon>Ochrophyta</taxon>
        <taxon>Bacillariophyta</taxon>
        <taxon>Coscinodiscophyceae</taxon>
        <taxon>Corethrophycidae</taxon>
        <taxon>Corethrales</taxon>
        <taxon>Corethraceae</taxon>
        <taxon>Corethron</taxon>
    </lineage>
</organism>
<accession>A0A7S1BZJ9</accession>
<feature type="region of interest" description="Disordered" evidence="1">
    <location>
        <begin position="1"/>
        <end position="73"/>
    </location>
</feature>
<dbReference type="AlphaFoldDB" id="A0A7S1BZJ9"/>
<evidence type="ECO:0000256" key="1">
    <source>
        <dbReference type="SAM" id="MobiDB-lite"/>
    </source>
</evidence>
<feature type="compositionally biased region" description="Polar residues" evidence="1">
    <location>
        <begin position="33"/>
        <end position="43"/>
    </location>
</feature>
<feature type="compositionally biased region" description="Polar residues" evidence="1">
    <location>
        <begin position="452"/>
        <end position="465"/>
    </location>
</feature>
<feature type="compositionally biased region" description="Pro residues" evidence="1">
    <location>
        <begin position="403"/>
        <end position="413"/>
    </location>
</feature>
<feature type="compositionally biased region" description="Basic residues" evidence="1">
    <location>
        <begin position="438"/>
        <end position="450"/>
    </location>
</feature>
<proteinExistence type="predicted"/>
<feature type="compositionally biased region" description="Polar residues" evidence="1">
    <location>
        <begin position="381"/>
        <end position="395"/>
    </location>
</feature>
<feature type="compositionally biased region" description="Polar residues" evidence="1">
    <location>
        <begin position="337"/>
        <end position="348"/>
    </location>
</feature>
<feature type="compositionally biased region" description="Basic and acidic residues" evidence="1">
    <location>
        <begin position="230"/>
        <end position="243"/>
    </location>
</feature>
<feature type="region of interest" description="Disordered" evidence="1">
    <location>
        <begin position="88"/>
        <end position="165"/>
    </location>
</feature>
<gene>
    <name evidence="2" type="ORF">CHYS00102_LOCUS28898</name>
</gene>
<evidence type="ECO:0000313" key="2">
    <source>
        <dbReference type="EMBL" id="CAD8901679.1"/>
    </source>
</evidence>
<sequence length="885" mass="96456">MAEDTTATSTSTGSTRDQFSRRTDTTEDATNMAMDSSRSPLTSHTEDNDGGDDMSSGCTSLDSGPAPLDPGFVEARKVWAEALQWQRNAKMGTSKSDPPTSEPDPLIASPDRQTATEDAVDRRMAFDAPTDESDARIAAASSEGEADSPAGGTDTDPPAASGMETETSFLDYVTLRKQKARSLAVSGAVLSPVAADRLRSREGEKQPAIADEKKETADGPDPDLSFSDLVARDNPGDHDPFEQDKVSVVLQAPAFALPWEERNMRGNVRRTVRTTFGSPFSLDEDKTPREQADAARVRSVCPDGAAAPEDPAPTFPRSSGSGRMKARAHSLVDTLLSRRNAQNAASSTRQRRQRNPVDVPPEASTRPSPEEATDEEEGHLSRTSTPHANVTQSSRIDLLRTTPPSPHRSPPSPRRGRSRSRKPAADLRELSRGAISSLRRRVRTLSRGRSTHASVRSRSLDSMISSRAAEKNPTTPASPLVARPRTRGKLRSLANKLRGRSRSRATPEGLRTPRGALLQHWTAPGRRKVPTEEEEPRPRPISIETLVQMQRDARSVLSDMESVRSKPLPGPNLPGLLATAEAQGNDARVLDRLGMTVVPRPAQRDGRRAGMGRWDDAWKGAASATFDDGEESVCTEARSIAGRFDVSGVFGLNRSSNPTPLRKNGRGRGSVTGGASTNMMSSAINTSVGGSTWIGKRNVFCGNGGDTTDGRTYMSRSLLGTKIDTTVKEGCMDCCDDEEMTVDSAYAQSTVMLETNGHVNSIRCMAMDCRFQKLQACAHRLSRWISLDPVAPTSACGVPVVRPRDTVRDIICDIKHGPDPYREREHLTKFTHTGRNEDLDFEETLRIFERTLRYHRHRGDKLEYVYYKCTSAGGANTKPISYVIV</sequence>
<name>A0A7S1BZJ9_9STRA</name>
<feature type="compositionally biased region" description="Basic and acidic residues" evidence="1">
    <location>
        <begin position="196"/>
        <end position="217"/>
    </location>
</feature>
<feature type="compositionally biased region" description="Low complexity" evidence="1">
    <location>
        <begin position="1"/>
        <end position="15"/>
    </location>
</feature>
<protein>
    <submittedName>
        <fullName evidence="2">Uncharacterized protein</fullName>
    </submittedName>
</protein>
<dbReference type="EMBL" id="HBFR01039519">
    <property type="protein sequence ID" value="CAD8901679.1"/>
    <property type="molecule type" value="Transcribed_RNA"/>
</dbReference>
<feature type="region of interest" description="Disordered" evidence="1">
    <location>
        <begin position="274"/>
        <end position="514"/>
    </location>
</feature>
<feature type="compositionally biased region" description="Basic and acidic residues" evidence="1">
    <location>
        <begin position="283"/>
        <end position="296"/>
    </location>
</feature>
<feature type="region of interest" description="Disordered" evidence="1">
    <location>
        <begin position="182"/>
        <end position="243"/>
    </location>
</feature>
<reference evidence="2" key="1">
    <citation type="submission" date="2021-01" db="EMBL/GenBank/DDBJ databases">
        <authorList>
            <person name="Corre E."/>
            <person name="Pelletier E."/>
            <person name="Niang G."/>
            <person name="Scheremetjew M."/>
            <person name="Finn R."/>
            <person name="Kale V."/>
            <person name="Holt S."/>
            <person name="Cochrane G."/>
            <person name="Meng A."/>
            <person name="Brown T."/>
            <person name="Cohen L."/>
        </authorList>
    </citation>
    <scope>NUCLEOTIDE SEQUENCE</scope>
    <source>
        <strain evidence="2">308</strain>
    </source>
</reference>
<feature type="compositionally biased region" description="Polar residues" evidence="1">
    <location>
        <begin position="88"/>
        <end position="99"/>
    </location>
</feature>